<dbReference type="RefSeq" id="WP_073709595.1">
    <property type="nucleotide sequence ID" value="NZ_MQSV01000005.1"/>
</dbReference>
<protein>
    <recommendedName>
        <fullName evidence="5">Phage holin family protein</fullName>
    </recommendedName>
</protein>
<keyword evidence="4" id="KW-1185">Reference proteome</keyword>
<proteinExistence type="predicted"/>
<reference evidence="3 4" key="1">
    <citation type="submission" date="2016-11" db="EMBL/GenBank/DDBJ databases">
        <title>Actinomyces gypaetusis sp. nov. isolated from the vulture Gypaetus barbatus in Qinghai Tibet Plateau China.</title>
        <authorList>
            <person name="Meng X."/>
        </authorList>
    </citation>
    <scope>NUCLEOTIDE SEQUENCE [LARGE SCALE GENOMIC DNA]</scope>
    <source>
        <strain evidence="3 4">VUL4_2</strain>
    </source>
</reference>
<evidence type="ECO:0000256" key="1">
    <source>
        <dbReference type="SAM" id="MobiDB-lite"/>
    </source>
</evidence>
<feature type="region of interest" description="Disordered" evidence="1">
    <location>
        <begin position="1"/>
        <end position="21"/>
    </location>
</feature>
<comment type="caution">
    <text evidence="3">The sequence shown here is derived from an EMBL/GenBank/DDBJ whole genome shotgun (WGS) entry which is preliminary data.</text>
</comment>
<keyword evidence="2" id="KW-0812">Transmembrane</keyword>
<feature type="transmembrane region" description="Helical" evidence="2">
    <location>
        <begin position="57"/>
        <end position="75"/>
    </location>
</feature>
<keyword evidence="2" id="KW-1133">Transmembrane helix</keyword>
<sequence>MSTPEQMSSKPETQAQARAERPSVGELVGLVSTQASALVKGEITLAKAKAAAAGKRFGVAGALLALAGILSFYLIERLFRAAEYAFGLLVPMWAASLIVAGLILLVMGLLAGVALASIKKGKNNMPNPGEGMGKNVAAVKKGLKK</sequence>
<gene>
    <name evidence="3" type="ORF">BSR29_07025</name>
</gene>
<dbReference type="InterPro" id="IPR009937">
    <property type="entry name" value="Phage_holin_3_6"/>
</dbReference>
<feature type="transmembrane region" description="Helical" evidence="2">
    <location>
        <begin position="95"/>
        <end position="118"/>
    </location>
</feature>
<dbReference type="Pfam" id="PF07332">
    <property type="entry name" value="Phage_holin_3_6"/>
    <property type="match status" value="1"/>
</dbReference>
<keyword evidence="2" id="KW-0472">Membrane</keyword>
<dbReference type="OrthoDB" id="9930293at2"/>
<name>A0A1Q5PK21_9ACTO</name>
<feature type="compositionally biased region" description="Polar residues" evidence="1">
    <location>
        <begin position="1"/>
        <end position="16"/>
    </location>
</feature>
<evidence type="ECO:0000313" key="4">
    <source>
        <dbReference type="Proteomes" id="UP000186785"/>
    </source>
</evidence>
<dbReference type="EMBL" id="MQSV01000005">
    <property type="protein sequence ID" value="OKL46570.1"/>
    <property type="molecule type" value="Genomic_DNA"/>
</dbReference>
<organism evidence="3 4">
    <name type="scientific">Boudabousia liubingyangii</name>
    <dbReference type="NCBI Taxonomy" id="1921764"/>
    <lineage>
        <taxon>Bacteria</taxon>
        <taxon>Bacillati</taxon>
        <taxon>Actinomycetota</taxon>
        <taxon>Actinomycetes</taxon>
        <taxon>Actinomycetales</taxon>
        <taxon>Actinomycetaceae</taxon>
        <taxon>Boudabousia</taxon>
    </lineage>
</organism>
<dbReference type="Proteomes" id="UP000186785">
    <property type="component" value="Unassembled WGS sequence"/>
</dbReference>
<dbReference type="AlphaFoldDB" id="A0A1Q5PK21"/>
<evidence type="ECO:0000313" key="3">
    <source>
        <dbReference type="EMBL" id="OKL46570.1"/>
    </source>
</evidence>
<dbReference type="STRING" id="1921764.BSR28_05265"/>
<evidence type="ECO:0000256" key="2">
    <source>
        <dbReference type="SAM" id="Phobius"/>
    </source>
</evidence>
<accession>A0A1Q5PK21</accession>
<evidence type="ECO:0008006" key="5">
    <source>
        <dbReference type="Google" id="ProtNLM"/>
    </source>
</evidence>